<dbReference type="GO" id="GO:0016874">
    <property type="term" value="F:ligase activity"/>
    <property type="evidence" value="ECO:0007669"/>
    <property type="project" value="UniProtKB-KW"/>
</dbReference>
<keyword evidence="1" id="KW-0436">Ligase</keyword>
<protein>
    <submittedName>
        <fullName evidence="1">Phenylacetate--CoA ligase family protein</fullName>
    </submittedName>
</protein>
<dbReference type="InterPro" id="IPR053158">
    <property type="entry name" value="CapK_Type1_Caps_Biosynth"/>
</dbReference>
<dbReference type="SUPFAM" id="SSF56801">
    <property type="entry name" value="Acetyl-CoA synthetase-like"/>
    <property type="match status" value="1"/>
</dbReference>
<dbReference type="OrthoDB" id="580775at2"/>
<dbReference type="Proteomes" id="UP000319980">
    <property type="component" value="Unassembled WGS sequence"/>
</dbReference>
<evidence type="ECO:0000313" key="1">
    <source>
        <dbReference type="EMBL" id="TWT17255.1"/>
    </source>
</evidence>
<name>A0A5C5TVG9_9GAMM</name>
<comment type="caution">
    <text evidence="1">The sequence shown here is derived from an EMBL/GenBank/DDBJ whole genome shotgun (WGS) entry which is preliminary data.</text>
</comment>
<dbReference type="EMBL" id="VOHK01000012">
    <property type="protein sequence ID" value="TWT17255.1"/>
    <property type="molecule type" value="Genomic_DNA"/>
</dbReference>
<keyword evidence="2" id="KW-1185">Reference proteome</keyword>
<dbReference type="AlphaFoldDB" id="A0A5C5TVG9"/>
<sequence length="451" mass="51428">MNLYERAFRHALFPAYEAARGRHTLQHLREYEANQWLPAEQIAELQWRKLTALVAYCWEQVPYYRQRWQAIGFEPGDLRSMEDYARLPVLTKADIRTHFDQLKSRSLQHRLLYKVTGGSTGEPLRFGYTRESLDRRTAVMWRGYGWAGARIGQRALFLWGGPIGERTRIAQLKERLYHAAFQRRILDSFRMREDNMAAYADAIANWRPEVIVAYVDPIVRLSEWLLAQGRTIPGVAAVLGAAEALHDFQRPVIEAAFPGARTCNTYGCREFMLIACEAEDRDGLLVSADHLVVELVNASRTDDGNETGELAITDLHNLGMPFLRYVNGDIASRKNPWHATGRRGLPRLSRIDGRRLDAIRTTDGRVLPGEFFPAMLMNVAGVRRFQVVQDSLERFTLKLVPGPDFDAEQEAYLRREISKVLGDDASLDLQLVDDIPLTASGKFRVTVSRLP</sequence>
<gene>
    <name evidence="1" type="ORF">FQY83_17290</name>
</gene>
<accession>A0A5C5TVG9</accession>
<organism evidence="1 2">
    <name type="scientific">Luteimonas marina</name>
    <dbReference type="NCBI Taxonomy" id="488485"/>
    <lineage>
        <taxon>Bacteria</taxon>
        <taxon>Pseudomonadati</taxon>
        <taxon>Pseudomonadota</taxon>
        <taxon>Gammaproteobacteria</taxon>
        <taxon>Lysobacterales</taxon>
        <taxon>Lysobacteraceae</taxon>
        <taxon>Luteimonas</taxon>
    </lineage>
</organism>
<dbReference type="PANTHER" id="PTHR36932:SF1">
    <property type="entry name" value="CAPSULAR POLYSACCHARIDE BIOSYNTHESIS PROTEIN"/>
    <property type="match status" value="1"/>
</dbReference>
<dbReference type="Gene3D" id="3.40.50.12780">
    <property type="entry name" value="N-terminal domain of ligase-like"/>
    <property type="match status" value="1"/>
</dbReference>
<proteinExistence type="predicted"/>
<dbReference type="PANTHER" id="PTHR36932">
    <property type="entry name" value="CAPSULAR POLYSACCHARIDE BIOSYNTHESIS PROTEIN"/>
    <property type="match status" value="1"/>
</dbReference>
<dbReference type="InterPro" id="IPR042099">
    <property type="entry name" value="ANL_N_sf"/>
</dbReference>
<evidence type="ECO:0000313" key="2">
    <source>
        <dbReference type="Proteomes" id="UP000319980"/>
    </source>
</evidence>
<reference evidence="1 2" key="1">
    <citation type="journal article" date="2008" name="Int. J. Syst. Evol. Microbiol.">
        <title>Luteimonas marina sp. nov., isolated from seawater.</title>
        <authorList>
            <person name="Baik K.S."/>
            <person name="Park S.C."/>
            <person name="Kim M.S."/>
            <person name="Kim E.M."/>
            <person name="Park C."/>
            <person name="Chun J."/>
            <person name="Seong C.N."/>
        </authorList>
    </citation>
    <scope>NUCLEOTIDE SEQUENCE [LARGE SCALE GENOMIC DNA]</scope>
    <source>
        <strain evidence="1 2">FR1330</strain>
    </source>
</reference>